<dbReference type="InterPro" id="IPR004513">
    <property type="entry name" value="FtsX"/>
</dbReference>
<evidence type="ECO:0000256" key="2">
    <source>
        <dbReference type="SAM" id="Phobius"/>
    </source>
</evidence>
<proteinExistence type="predicted"/>
<feature type="compositionally biased region" description="Acidic residues" evidence="1">
    <location>
        <begin position="127"/>
        <end position="139"/>
    </location>
</feature>
<dbReference type="OrthoDB" id="9814843at2"/>
<feature type="compositionally biased region" description="Basic and acidic residues" evidence="1">
    <location>
        <begin position="83"/>
        <end position="115"/>
    </location>
</feature>
<accession>A0A8B2NN89</accession>
<gene>
    <name evidence="3" type="ORF">DLJ53_26070</name>
</gene>
<dbReference type="EMBL" id="QHHQ01000007">
    <property type="protein sequence ID" value="RAH98187.1"/>
    <property type="molecule type" value="Genomic_DNA"/>
</dbReference>
<sequence>MGGQPRTEERPQRVSPQRIGEEPDRSAGPRASDPLRWNRATPSGPKPVPVVARPPNGAEAPARPRRLGAGERPEADAPAGRDAPQRRDARQPADPPRQSRPEGRRPSADREDARQPVRTRRTALPNDDYEEFDEPDEGFDDRSAGPPPRTSSRRPPEPIARDRPPVGEDRQQTTGRDREAPAPPQTRHAEPASRAPSRVPDARSRPRGADTDRRSRASEPEPEARSPSRREEPARQSRMRDAEPDRRGLRRGDDTDRRAARDADDDDRRLPPAEAEAEPPVRSRREPDDDAPDSAEDSPAYVPSDRGSGRKNRREAPTPKPIDVMDDEEDRPTEEGPIVSPRSIAGRGLTVVIAIMTFLCALLVGGAVLIDRAAGAWSANVLDEITVTVLPLDDNPLDARLDQVASILAGARGLSDVVVVPLSDSEALLEPWLGDDIDLSPLPIPRLVTARRTGEIDAALSQSISQIPGASLDDHTEWSERLSRMASAAAGGAIGALALMLIATCISIVFATRSAIATNAATVEVLNALGAEDRFIVRAFRRRFVGIGVRGAGLGIAVALVLFGLLDLWSLISSGARSAQSRALLGDPSIGLFGYAALAVVAAGVVILVAVTSAASVRRHLESMYH</sequence>
<dbReference type="GO" id="GO:0016020">
    <property type="term" value="C:membrane"/>
    <property type="evidence" value="ECO:0007669"/>
    <property type="project" value="InterPro"/>
</dbReference>
<feature type="transmembrane region" description="Helical" evidence="2">
    <location>
        <begin position="592"/>
        <end position="617"/>
    </location>
</feature>
<evidence type="ECO:0008006" key="5">
    <source>
        <dbReference type="Google" id="ProtNLM"/>
    </source>
</evidence>
<reference evidence="3 4" key="1">
    <citation type="submission" date="2018-05" db="EMBL/GenBank/DDBJ databases">
        <title>Acuticoccus sediminis sp. nov., isolated from deep-sea sediment of Indian Ocean.</title>
        <authorList>
            <person name="Liu X."/>
            <person name="Lai Q."/>
            <person name="Du Y."/>
            <person name="Sun F."/>
            <person name="Zhang X."/>
            <person name="Wang S."/>
            <person name="Shao Z."/>
        </authorList>
    </citation>
    <scope>NUCLEOTIDE SEQUENCE [LARGE SCALE GENOMIC DNA]</scope>
    <source>
        <strain evidence="3 4">PTG4-2</strain>
    </source>
</reference>
<feature type="compositionally biased region" description="Basic and acidic residues" evidence="1">
    <location>
        <begin position="200"/>
        <end position="271"/>
    </location>
</feature>
<evidence type="ECO:0000313" key="4">
    <source>
        <dbReference type="Proteomes" id="UP000249590"/>
    </source>
</evidence>
<keyword evidence="2" id="KW-0472">Membrane</keyword>
<dbReference type="PANTHER" id="PTHR47755">
    <property type="entry name" value="CELL DIVISION PROTEIN FTSX"/>
    <property type="match status" value="1"/>
</dbReference>
<keyword evidence="4" id="KW-1185">Reference proteome</keyword>
<dbReference type="AlphaFoldDB" id="A0A8B2NN89"/>
<feature type="transmembrane region" description="Helical" evidence="2">
    <location>
        <begin position="544"/>
        <end position="572"/>
    </location>
</feature>
<evidence type="ECO:0000313" key="3">
    <source>
        <dbReference type="EMBL" id="RAH98187.1"/>
    </source>
</evidence>
<feature type="transmembrane region" description="Helical" evidence="2">
    <location>
        <begin position="488"/>
        <end position="511"/>
    </location>
</feature>
<organism evidence="3 4">
    <name type="scientific">Acuticoccus sediminis</name>
    <dbReference type="NCBI Taxonomy" id="2184697"/>
    <lineage>
        <taxon>Bacteria</taxon>
        <taxon>Pseudomonadati</taxon>
        <taxon>Pseudomonadota</taxon>
        <taxon>Alphaproteobacteria</taxon>
        <taxon>Hyphomicrobiales</taxon>
        <taxon>Amorphaceae</taxon>
        <taxon>Acuticoccus</taxon>
    </lineage>
</organism>
<dbReference type="PANTHER" id="PTHR47755:SF1">
    <property type="entry name" value="CELL DIVISION PROTEIN FTSX"/>
    <property type="match status" value="1"/>
</dbReference>
<dbReference type="Proteomes" id="UP000249590">
    <property type="component" value="Unassembled WGS sequence"/>
</dbReference>
<feature type="transmembrane region" description="Helical" evidence="2">
    <location>
        <begin position="349"/>
        <end position="370"/>
    </location>
</feature>
<dbReference type="GO" id="GO:0032153">
    <property type="term" value="C:cell division site"/>
    <property type="evidence" value="ECO:0007669"/>
    <property type="project" value="TreeGrafter"/>
</dbReference>
<feature type="compositionally biased region" description="Basic and acidic residues" evidence="1">
    <location>
        <begin position="154"/>
        <end position="180"/>
    </location>
</feature>
<feature type="region of interest" description="Disordered" evidence="1">
    <location>
        <begin position="1"/>
        <end position="341"/>
    </location>
</feature>
<protein>
    <recommendedName>
        <fullName evidence="5">Cell division protein FtsX</fullName>
    </recommendedName>
</protein>
<dbReference type="GO" id="GO:0051301">
    <property type="term" value="P:cell division"/>
    <property type="evidence" value="ECO:0007669"/>
    <property type="project" value="InterPro"/>
</dbReference>
<keyword evidence="2" id="KW-1133">Transmembrane helix</keyword>
<comment type="caution">
    <text evidence="3">The sequence shown here is derived from an EMBL/GenBank/DDBJ whole genome shotgun (WGS) entry which is preliminary data.</text>
</comment>
<evidence type="ECO:0000256" key="1">
    <source>
        <dbReference type="SAM" id="MobiDB-lite"/>
    </source>
</evidence>
<dbReference type="RefSeq" id="WP_111350933.1">
    <property type="nucleotide sequence ID" value="NZ_QHHQ01000007.1"/>
</dbReference>
<name>A0A8B2NN89_9HYPH</name>
<feature type="compositionally biased region" description="Basic and acidic residues" evidence="1">
    <location>
        <begin position="1"/>
        <end position="12"/>
    </location>
</feature>
<keyword evidence="2" id="KW-0812">Transmembrane</keyword>